<gene>
    <name evidence="1" type="ORF">A1359_09695</name>
</gene>
<name>A0A177NB08_9GAMM</name>
<evidence type="ECO:0000313" key="1">
    <source>
        <dbReference type="EMBL" id="OAI15177.1"/>
    </source>
</evidence>
<dbReference type="AlphaFoldDB" id="A0A177NB08"/>
<organism evidence="1 2">
    <name type="scientific">Methylomonas lenta</name>
    <dbReference type="NCBI Taxonomy" id="980561"/>
    <lineage>
        <taxon>Bacteria</taxon>
        <taxon>Pseudomonadati</taxon>
        <taxon>Pseudomonadota</taxon>
        <taxon>Gammaproteobacteria</taxon>
        <taxon>Methylococcales</taxon>
        <taxon>Methylococcaceae</taxon>
        <taxon>Methylomonas</taxon>
    </lineage>
</organism>
<protein>
    <submittedName>
        <fullName evidence="1">Toxin</fullName>
    </submittedName>
</protein>
<comment type="caution">
    <text evidence="1">The sequence shown here is derived from an EMBL/GenBank/DDBJ whole genome shotgun (WGS) entry which is preliminary data.</text>
</comment>
<dbReference type="STRING" id="980561.A1359_09695"/>
<keyword evidence="2" id="KW-1185">Reference proteome</keyword>
<proteinExistence type="predicted"/>
<dbReference type="Proteomes" id="UP000078476">
    <property type="component" value="Unassembled WGS sequence"/>
</dbReference>
<dbReference type="EMBL" id="LUUI01000104">
    <property type="protein sequence ID" value="OAI15177.1"/>
    <property type="molecule type" value="Genomic_DNA"/>
</dbReference>
<sequence length="97" mass="11551">MKPFRWNHDKNELIKRERSISFEEIVLAIEADGLLDELVHHNTEKYPNQRILVVALNAYVYLVPYVEETDYFFLKTVIPSRNATRDYLLRSNPNEQV</sequence>
<reference evidence="1 2" key="1">
    <citation type="submission" date="2016-03" db="EMBL/GenBank/DDBJ databases">
        <authorList>
            <person name="Ploux O."/>
        </authorList>
    </citation>
    <scope>NUCLEOTIDE SEQUENCE [LARGE SCALE GENOMIC DNA]</scope>
    <source>
        <strain evidence="1 2">R-45370</strain>
    </source>
</reference>
<dbReference type="OrthoDB" id="9814045at2"/>
<evidence type="ECO:0000313" key="2">
    <source>
        <dbReference type="Proteomes" id="UP000078476"/>
    </source>
</evidence>
<accession>A0A177NB08</accession>
<dbReference type="RefSeq" id="WP_066982537.1">
    <property type="nucleotide sequence ID" value="NZ_LUUI01000104.1"/>
</dbReference>